<dbReference type="RefSeq" id="WP_121297680.1">
    <property type="nucleotide sequence ID" value="NZ_QBEW01000043.1"/>
</dbReference>
<evidence type="ECO:0000313" key="2">
    <source>
        <dbReference type="EMBL" id="RLJ90120.1"/>
    </source>
</evidence>
<protein>
    <submittedName>
        <fullName evidence="2">TP901-1 family phage major tail protein</fullName>
    </submittedName>
</protein>
<reference evidence="2 3" key="1">
    <citation type="submission" date="2018-10" db="EMBL/GenBank/DDBJ databases">
        <title>Genomic Encyclopedia of Type Strains, Phase IV (KMG-IV): sequencing the most valuable type-strain genomes for metagenomic binning, comparative biology and taxonomic classification.</title>
        <authorList>
            <person name="Goeker M."/>
        </authorList>
    </citation>
    <scope>NUCLEOTIDE SEQUENCE [LARGE SCALE GENOMIC DNA]</scope>
    <source>
        <strain evidence="2 3">DSM 20549</strain>
    </source>
</reference>
<dbReference type="Pfam" id="PF06199">
    <property type="entry name" value="Phage_tail_2"/>
    <property type="match status" value="1"/>
</dbReference>
<feature type="region of interest" description="Disordered" evidence="1">
    <location>
        <begin position="156"/>
        <end position="177"/>
    </location>
</feature>
<proteinExistence type="predicted"/>
<dbReference type="EMBL" id="RCCP01000001">
    <property type="protein sequence ID" value="RLJ90120.1"/>
    <property type="molecule type" value="Genomic_DNA"/>
</dbReference>
<dbReference type="InterPro" id="IPR011855">
    <property type="entry name" value="Phgtail_TP901_1"/>
</dbReference>
<dbReference type="Proteomes" id="UP000280791">
    <property type="component" value="Unassembled WGS sequence"/>
</dbReference>
<dbReference type="AlphaFoldDB" id="A0A497YK56"/>
<keyword evidence="3" id="KW-1185">Reference proteome</keyword>
<dbReference type="OrthoDB" id="2157094at2"/>
<evidence type="ECO:0000313" key="3">
    <source>
        <dbReference type="Proteomes" id="UP000280791"/>
    </source>
</evidence>
<evidence type="ECO:0000256" key="1">
    <source>
        <dbReference type="SAM" id="MobiDB-lite"/>
    </source>
</evidence>
<sequence length="177" mass="19155">MLRGKDRILMFQSVDAVLGEDAVVFGNSTEHTWSTENELVDEQTKQGRVLGYGDNSESTDCTAYVDTSDAGQNVIANAIRDHKQIKVWEVDLPLNADGEHNARFAYALVESIEEAAGEGFVELSGTLQVFGKSQRGTLPALPPEVIEFAQYGFETPGQTTGEFTGEEAPVTPVTPAT</sequence>
<comment type="caution">
    <text evidence="2">The sequence shown here is derived from an EMBL/GenBank/DDBJ whole genome shotgun (WGS) entry which is preliminary data.</text>
</comment>
<organism evidence="2 3">
    <name type="scientific">Planococcus citreus</name>
    <dbReference type="NCBI Taxonomy" id="1373"/>
    <lineage>
        <taxon>Bacteria</taxon>
        <taxon>Bacillati</taxon>
        <taxon>Bacillota</taxon>
        <taxon>Bacilli</taxon>
        <taxon>Bacillales</taxon>
        <taxon>Caryophanaceae</taxon>
        <taxon>Planococcus</taxon>
    </lineage>
</organism>
<dbReference type="NCBIfam" id="TIGR02126">
    <property type="entry name" value="phgtail_TP901_1"/>
    <property type="match status" value="1"/>
</dbReference>
<name>A0A497YK56_9BACL</name>
<accession>A0A497YK56</accession>
<gene>
    <name evidence="2" type="ORF">DFR62_0262</name>
</gene>